<evidence type="ECO:0000256" key="2">
    <source>
        <dbReference type="ARBA" id="ARBA00022692"/>
    </source>
</evidence>
<gene>
    <name evidence="7" type="ORF">UFOPK3268_01291</name>
</gene>
<feature type="transmembrane region" description="Helical" evidence="6">
    <location>
        <begin position="264"/>
        <end position="285"/>
    </location>
</feature>
<evidence type="ECO:0000313" key="7">
    <source>
        <dbReference type="EMBL" id="CAB4851581.1"/>
    </source>
</evidence>
<feature type="region of interest" description="Disordered" evidence="5">
    <location>
        <begin position="968"/>
        <end position="990"/>
    </location>
</feature>
<accession>A0A6J7C363</accession>
<dbReference type="GO" id="GO:0016020">
    <property type="term" value="C:membrane"/>
    <property type="evidence" value="ECO:0007669"/>
    <property type="project" value="InterPro"/>
</dbReference>
<keyword evidence="4 6" id="KW-0472">Membrane</keyword>
<evidence type="ECO:0000256" key="4">
    <source>
        <dbReference type="ARBA" id="ARBA00023136"/>
    </source>
</evidence>
<evidence type="ECO:0000256" key="6">
    <source>
        <dbReference type="SAM" id="Phobius"/>
    </source>
</evidence>
<dbReference type="PANTHER" id="PTHR39344">
    <property type="entry name" value="UPF0182 PROTEIN SLL1060"/>
    <property type="match status" value="1"/>
</dbReference>
<feature type="region of interest" description="Disordered" evidence="5">
    <location>
        <begin position="1"/>
        <end position="20"/>
    </location>
</feature>
<dbReference type="AlphaFoldDB" id="A0A6J7C363"/>
<feature type="region of interest" description="Disordered" evidence="5">
    <location>
        <begin position="890"/>
        <end position="912"/>
    </location>
</feature>
<evidence type="ECO:0000256" key="3">
    <source>
        <dbReference type="ARBA" id="ARBA00022989"/>
    </source>
</evidence>
<keyword evidence="3 6" id="KW-1133">Transmembrane helix</keyword>
<feature type="compositionally biased region" description="Gly residues" evidence="5">
    <location>
        <begin position="890"/>
        <end position="901"/>
    </location>
</feature>
<evidence type="ECO:0000256" key="5">
    <source>
        <dbReference type="SAM" id="MobiDB-lite"/>
    </source>
</evidence>
<feature type="transmembrane region" description="Helical" evidence="6">
    <location>
        <begin position="71"/>
        <end position="96"/>
    </location>
</feature>
<dbReference type="NCBIfam" id="NF000825">
    <property type="entry name" value="PRK00068.1"/>
    <property type="match status" value="1"/>
</dbReference>
<dbReference type="Pfam" id="PF03699">
    <property type="entry name" value="UPF0182"/>
    <property type="match status" value="1"/>
</dbReference>
<feature type="transmembrane region" description="Helical" evidence="6">
    <location>
        <begin position="30"/>
        <end position="51"/>
    </location>
</feature>
<keyword evidence="1" id="KW-1003">Cell membrane</keyword>
<name>A0A6J7C363_9ZZZZ</name>
<keyword evidence="2 6" id="KW-0812">Transmembrane</keyword>
<reference evidence="7" key="1">
    <citation type="submission" date="2020-05" db="EMBL/GenBank/DDBJ databases">
        <authorList>
            <person name="Chiriac C."/>
            <person name="Salcher M."/>
            <person name="Ghai R."/>
            <person name="Kavagutti S V."/>
        </authorList>
    </citation>
    <scope>NUCLEOTIDE SEQUENCE</scope>
</reference>
<sequence>MTFDMSADGGGVGPRPAATPPVRSVRRRTLAITIAVVAVLVFGFMLFTGFYTDLLWYQSVDASHVFTTQLYTRIGLLAGFGLVMALIVGFNMWLAYRVRPVFRLMSPEQASLERYRMVIDPLRRLALFGVPALLGLLAGVSATSEWKTWLMWRNATSFGTSDPAFGMDVSFYVFTLPFLRFVLGFLFAVVVLGFIAAIVVHYIYGGIRLQPSDDRVSRAAQAHLSVLVGMFVLLKAVAYWLDRYELSLSTDDFVPGVTYKDVNALLPGLTILVFVALICAVLFFVSAFRRGLTVAVTSLVLLIGSALLIGTIYPAFVQSVQVKPTELVRESPYIQNNINATRASYGLAQAQVAPYAATDTATSAAIKSSQGTLENIRLLDPAVVSPTYKALQAIRNYYIFPDSLDVDRYTLDGKLRGTVIAARELNLAGIGDSQRNWANDHVVYTHGFGVVAAYDNTSTAGKPSFFESNLPPAGLLDVAQPRIYFGENSPLYSIVGGPADGPKRELDYPDDSTQNGQAVYTYTGVGGIPTGSIFNRLLFAAKYQEPNIILSDLINPESRILEVRDPRDRVEKVAPWLQIDGDPYPIITDGKVLWVVDGYTTTDAYPNATPTSFGGAATDTLTAQAANVAAQAPDQVNYIRNSVKATVDAYDGTVTLYEWDTKDPVLQTWMKAFPGTVQPRASIPTGVLDHVRYPEDMFKVQRQIFAKYHVTDPDGFYSGQDFWNVPNDPTKPTASAAQPPYYLQVQMPGTTSPAFSLTTTFAPQKRQTLAAFMAVNSEPGPNYGKISVLQLPSNTTIPGPSQVQNNFESDPTVSSQLSLLRRGGSDVQLGNLLSLPVANGVLYVEPVYIRATGTDGFPLLQKVLVSFGAKVAFRDTLAQALTDVFGAAGTGGTTPGGGGGDVTPTPTPSPSGDLTAEQRLVAAIAAAQTAYDDGRAALARGDFAAYGAAQNRLSAALAAAASAQKDLGFATASPSPSSEPSPSASVGPVT</sequence>
<feature type="transmembrane region" description="Helical" evidence="6">
    <location>
        <begin position="125"/>
        <end position="144"/>
    </location>
</feature>
<dbReference type="InterPro" id="IPR005372">
    <property type="entry name" value="UPF0182"/>
</dbReference>
<dbReference type="HAMAP" id="MF_01600">
    <property type="entry name" value="UPF0182"/>
    <property type="match status" value="1"/>
</dbReference>
<feature type="compositionally biased region" description="Low complexity" evidence="5">
    <location>
        <begin position="972"/>
        <end position="990"/>
    </location>
</feature>
<proteinExistence type="inferred from homology"/>
<feature type="transmembrane region" description="Helical" evidence="6">
    <location>
        <begin position="292"/>
        <end position="316"/>
    </location>
</feature>
<dbReference type="PANTHER" id="PTHR39344:SF1">
    <property type="entry name" value="UPF0182 PROTEIN SLL1060"/>
    <property type="match status" value="1"/>
</dbReference>
<dbReference type="EMBL" id="CAFBIZ010000180">
    <property type="protein sequence ID" value="CAB4851581.1"/>
    <property type="molecule type" value="Genomic_DNA"/>
</dbReference>
<evidence type="ECO:0000256" key="1">
    <source>
        <dbReference type="ARBA" id="ARBA00022475"/>
    </source>
</evidence>
<organism evidence="7">
    <name type="scientific">freshwater metagenome</name>
    <dbReference type="NCBI Taxonomy" id="449393"/>
    <lineage>
        <taxon>unclassified sequences</taxon>
        <taxon>metagenomes</taxon>
        <taxon>ecological metagenomes</taxon>
    </lineage>
</organism>
<feature type="transmembrane region" description="Helical" evidence="6">
    <location>
        <begin position="224"/>
        <end position="241"/>
    </location>
</feature>
<dbReference type="GO" id="GO:0005576">
    <property type="term" value="C:extracellular region"/>
    <property type="evidence" value="ECO:0007669"/>
    <property type="project" value="TreeGrafter"/>
</dbReference>
<feature type="transmembrane region" description="Helical" evidence="6">
    <location>
        <begin position="178"/>
        <end position="204"/>
    </location>
</feature>
<protein>
    <submittedName>
        <fullName evidence="7">Unannotated protein</fullName>
    </submittedName>
</protein>